<dbReference type="InterPro" id="IPR011009">
    <property type="entry name" value="Kinase-like_dom_sf"/>
</dbReference>
<evidence type="ECO:0000256" key="8">
    <source>
        <dbReference type="ARBA" id="ARBA00022741"/>
    </source>
</evidence>
<dbReference type="PROSITE" id="PS50011">
    <property type="entry name" value="PROTEIN_KINASE_DOM"/>
    <property type="match status" value="1"/>
</dbReference>
<feature type="transmembrane region" description="Helical" evidence="15">
    <location>
        <begin position="603"/>
        <end position="629"/>
    </location>
</feature>
<keyword evidence="18" id="KW-1185">Reference proteome</keyword>
<evidence type="ECO:0000256" key="15">
    <source>
        <dbReference type="SAM" id="Phobius"/>
    </source>
</evidence>
<comment type="subcellular location">
    <subcellularLocation>
        <location evidence="1">Cell membrane</location>
        <topology evidence="1">Single-pass type I membrane protein</topology>
    </subcellularLocation>
</comment>
<evidence type="ECO:0000256" key="9">
    <source>
        <dbReference type="ARBA" id="ARBA00022840"/>
    </source>
</evidence>
<keyword evidence="12" id="KW-0675">Receptor</keyword>
<evidence type="ECO:0000313" key="18">
    <source>
        <dbReference type="Proteomes" id="UP000515121"/>
    </source>
</evidence>
<dbReference type="InterPro" id="IPR032675">
    <property type="entry name" value="LRR_dom_sf"/>
</dbReference>
<dbReference type="RefSeq" id="XP_022760942.1">
    <property type="nucleotide sequence ID" value="XM_022905207.1"/>
</dbReference>
<dbReference type="GO" id="GO:0004672">
    <property type="term" value="F:protein kinase activity"/>
    <property type="evidence" value="ECO:0007669"/>
    <property type="project" value="InterPro"/>
</dbReference>
<dbReference type="Gene3D" id="1.10.510.10">
    <property type="entry name" value="Transferase(Phosphotransferase) domain 1"/>
    <property type="match status" value="1"/>
</dbReference>
<dbReference type="InterPro" id="IPR017441">
    <property type="entry name" value="Protein_kinase_ATP_BS"/>
</dbReference>
<dbReference type="InterPro" id="IPR003591">
    <property type="entry name" value="Leu-rich_rpt_typical-subtyp"/>
</dbReference>
<dbReference type="GO" id="GO:0005886">
    <property type="term" value="C:plasma membrane"/>
    <property type="evidence" value="ECO:0007669"/>
    <property type="project" value="UniProtKB-SubCell"/>
</dbReference>
<evidence type="ECO:0000256" key="16">
    <source>
        <dbReference type="SAM" id="SignalP"/>
    </source>
</evidence>
<keyword evidence="4" id="KW-0433">Leucine-rich repeat</keyword>
<evidence type="ECO:0000256" key="5">
    <source>
        <dbReference type="ARBA" id="ARBA00022692"/>
    </source>
</evidence>
<dbReference type="Gene3D" id="3.80.10.10">
    <property type="entry name" value="Ribonuclease Inhibitor"/>
    <property type="match status" value="3"/>
</dbReference>
<dbReference type="AlphaFoldDB" id="A0A6P6A7Y5"/>
<keyword evidence="9 14" id="KW-0067">ATP-binding</keyword>
<evidence type="ECO:0000256" key="7">
    <source>
        <dbReference type="ARBA" id="ARBA00022737"/>
    </source>
</evidence>
<dbReference type="OrthoDB" id="676979at2759"/>
<accession>A0A6P6A7Y5</accession>
<dbReference type="GO" id="GO:0005524">
    <property type="term" value="F:ATP binding"/>
    <property type="evidence" value="ECO:0007669"/>
    <property type="project" value="UniProtKB-UniRule"/>
</dbReference>
<dbReference type="FunFam" id="3.30.200.20:FF:000295">
    <property type="entry name" value="probable LRR receptor-like serine/threonine-protein kinase IRK"/>
    <property type="match status" value="1"/>
</dbReference>
<dbReference type="Pfam" id="PF08263">
    <property type="entry name" value="LRRNT_2"/>
    <property type="match status" value="1"/>
</dbReference>
<keyword evidence="7" id="KW-0677">Repeat</keyword>
<comment type="similarity">
    <text evidence="2">Belongs to the RLP family.</text>
</comment>
<dbReference type="Gene3D" id="3.30.200.20">
    <property type="entry name" value="Phosphorylase Kinase, domain 1"/>
    <property type="match status" value="1"/>
</dbReference>
<evidence type="ECO:0000313" key="19">
    <source>
        <dbReference type="RefSeq" id="XP_022760942.1"/>
    </source>
</evidence>
<dbReference type="Pfam" id="PF00560">
    <property type="entry name" value="LRR_1"/>
    <property type="match status" value="7"/>
</dbReference>
<evidence type="ECO:0000256" key="13">
    <source>
        <dbReference type="ARBA" id="ARBA00023180"/>
    </source>
</evidence>
<keyword evidence="3" id="KW-1003">Cell membrane</keyword>
<evidence type="ECO:0000256" key="3">
    <source>
        <dbReference type="ARBA" id="ARBA00022475"/>
    </source>
</evidence>
<evidence type="ECO:0000259" key="17">
    <source>
        <dbReference type="PROSITE" id="PS50011"/>
    </source>
</evidence>
<dbReference type="CDD" id="cd14066">
    <property type="entry name" value="STKc_IRAK"/>
    <property type="match status" value="1"/>
</dbReference>
<evidence type="ECO:0000256" key="10">
    <source>
        <dbReference type="ARBA" id="ARBA00022989"/>
    </source>
</evidence>
<keyword evidence="5 15" id="KW-0812">Transmembrane</keyword>
<evidence type="ECO:0000256" key="11">
    <source>
        <dbReference type="ARBA" id="ARBA00023136"/>
    </source>
</evidence>
<keyword evidence="13" id="KW-0325">Glycoprotein</keyword>
<dbReference type="FunFam" id="3.80.10.10:FF:000413">
    <property type="entry name" value="Inactive leucine-rich repeat receptor-like protein kinase"/>
    <property type="match status" value="1"/>
</dbReference>
<name>A0A6P6A7Y5_DURZI</name>
<dbReference type="SUPFAM" id="SSF52047">
    <property type="entry name" value="RNI-like"/>
    <property type="match status" value="1"/>
</dbReference>
<evidence type="ECO:0000256" key="14">
    <source>
        <dbReference type="PROSITE-ProRule" id="PRU10141"/>
    </source>
</evidence>
<keyword evidence="8 14" id="KW-0547">Nucleotide-binding</keyword>
<gene>
    <name evidence="19" type="primary">LOC111307195</name>
</gene>
<keyword evidence="10 15" id="KW-1133">Transmembrane helix</keyword>
<dbReference type="SUPFAM" id="SSF52058">
    <property type="entry name" value="L domain-like"/>
    <property type="match status" value="1"/>
</dbReference>
<dbReference type="InterPro" id="IPR001245">
    <property type="entry name" value="Ser-Thr/Tyr_kinase_cat_dom"/>
</dbReference>
<keyword evidence="6 16" id="KW-0732">Signal</keyword>
<proteinExistence type="inferred from homology"/>
<dbReference type="Pfam" id="PF07714">
    <property type="entry name" value="PK_Tyr_Ser-Thr"/>
    <property type="match status" value="1"/>
</dbReference>
<dbReference type="Pfam" id="PF13855">
    <property type="entry name" value="LRR_8"/>
    <property type="match status" value="2"/>
</dbReference>
<feature type="domain" description="Protein kinase" evidence="17">
    <location>
        <begin position="682"/>
        <end position="954"/>
    </location>
</feature>
<evidence type="ECO:0000256" key="1">
    <source>
        <dbReference type="ARBA" id="ARBA00004251"/>
    </source>
</evidence>
<evidence type="ECO:0000256" key="12">
    <source>
        <dbReference type="ARBA" id="ARBA00023170"/>
    </source>
</evidence>
<dbReference type="FunFam" id="3.80.10.10:FF:000275">
    <property type="entry name" value="Leucine-rich repeat receptor-like protein kinase"/>
    <property type="match status" value="1"/>
</dbReference>
<evidence type="ECO:0000256" key="6">
    <source>
        <dbReference type="ARBA" id="ARBA00022729"/>
    </source>
</evidence>
<reference evidence="19" key="1">
    <citation type="submission" date="2025-08" db="UniProtKB">
        <authorList>
            <consortium name="RefSeq"/>
        </authorList>
    </citation>
    <scope>IDENTIFICATION</scope>
    <source>
        <tissue evidence="19">Fruit stalk</tissue>
    </source>
</reference>
<dbReference type="FunFam" id="1.10.510.10:FF:000267">
    <property type="entry name" value="probable LRR receptor-like serine/threonine-protein kinase IRK"/>
    <property type="match status" value="1"/>
</dbReference>
<dbReference type="InterPro" id="IPR013210">
    <property type="entry name" value="LRR_N_plant-typ"/>
</dbReference>
<feature type="signal peptide" evidence="16">
    <location>
        <begin position="1"/>
        <end position="18"/>
    </location>
</feature>
<dbReference type="InterPro" id="IPR000719">
    <property type="entry name" value="Prot_kinase_dom"/>
</dbReference>
<sequence>MLLKVLVFLVLVSVVGNAQQQTFNDDVLGLIFFKAGLKDPYAKLQSWSQDDNDSCNWMGVKCDPTTYRVTELHLDDLSLSGHVGRGLLRLQFLQVLSLSNNNLTGTINSELSHIGSLEVIDLSGNSLSGSIPDEFFAQCGSLRSVSFARNNLTGQIPDSLSSCSTLVAVNLSSNQISGHLPSGFWFMRSLQSLDVSGNLLEGEIPEGIGNLYDLREINFGNNRFSGRLPGDIGSCSLLKVVDFSKNYLSGSLPDSMQRLGSCTSISLRGNSFRGQVPDWIGELSSLESLDLSANNFSGGVPFSLGNLQLLRELNLSMNQFTGALPDSMANCFNLLAIDVSQNLLTGNVPSWMFKMGVKSALISGNKLIGSMERPLLPSRVPSYQGLQVLDLSSNALSGEIPSNLGVLSSLLFFNMSKNHLFGSIPASIEELKSTLVIDLSDNMLNGSIPSAIGGAVSLKELRLQRNFLSGKIPTQIVNCSSLTTLILARNKLSGSIPPAMSNLSNLQYVDLSLNELTGSLAKELANLSQLVSFNISHNHLHGELPLGGFFNTIPTSSVSGNPSLCGSIVNRSCPAVHPKPIVLNPNSSDSIGGSSPNHHRKKIVLSISALIAIGAAAFIVIGVVAITLLNIHVRSSMSRAPAALTLSGGEDFSCSPTNDPKYGKLVMFSGDADFVAGTHALLNKDCEIGRGGFGVVYRTILRDGRSVAIKKLTVSSLIKSQEEFEREVKKLGKIRHHNIVALEGYYWTPSLQLLIYEFVSNGSLYKHLHDGSGRSCLSWRQRFNIILGMAKGLAYLHRMNVIHYNLKSTNVLIDSSGEPKVGDFGLARLLPTLDRCILSSKIQSALGYMAPEFACKTVKITEKCDVYGFGVLVLEVITGKKPVEYMEDDVVVLCDMVRGVLEDGKVEECVDGRLRSNFPAEEAIPVTKLGLICASQVPSNRPDMEEVVNILELIQCPSDGQDELE</sequence>
<dbReference type="FunFam" id="3.80.10.10:FF:000402">
    <property type="entry name" value="Putative LRR receptor-like serine/threonine-protein kinase IRK"/>
    <property type="match status" value="1"/>
</dbReference>
<evidence type="ECO:0000256" key="2">
    <source>
        <dbReference type="ARBA" id="ARBA00009592"/>
    </source>
</evidence>
<dbReference type="GeneID" id="111307195"/>
<protein>
    <submittedName>
        <fullName evidence="19">Leucine-rich repeat receptor-like protein kinase PXC2</fullName>
    </submittedName>
</protein>
<dbReference type="KEGG" id="dzi:111307195"/>
<keyword evidence="11 15" id="KW-0472">Membrane</keyword>
<evidence type="ECO:0000256" key="4">
    <source>
        <dbReference type="ARBA" id="ARBA00022614"/>
    </source>
</evidence>
<dbReference type="PROSITE" id="PS00107">
    <property type="entry name" value="PROTEIN_KINASE_ATP"/>
    <property type="match status" value="1"/>
</dbReference>
<dbReference type="SUPFAM" id="SSF56112">
    <property type="entry name" value="Protein kinase-like (PK-like)"/>
    <property type="match status" value="1"/>
</dbReference>
<dbReference type="Proteomes" id="UP000515121">
    <property type="component" value="Unplaced"/>
</dbReference>
<dbReference type="InterPro" id="IPR050994">
    <property type="entry name" value="At_inactive_RLKs"/>
</dbReference>
<feature type="binding site" evidence="14">
    <location>
        <position position="711"/>
    </location>
    <ligand>
        <name>ATP</name>
        <dbReference type="ChEBI" id="CHEBI:30616"/>
    </ligand>
</feature>
<feature type="chain" id="PRO_5027863487" evidence="16">
    <location>
        <begin position="19"/>
        <end position="965"/>
    </location>
</feature>
<organism evidence="18 19">
    <name type="scientific">Durio zibethinus</name>
    <name type="common">Durian</name>
    <dbReference type="NCBI Taxonomy" id="66656"/>
    <lineage>
        <taxon>Eukaryota</taxon>
        <taxon>Viridiplantae</taxon>
        <taxon>Streptophyta</taxon>
        <taxon>Embryophyta</taxon>
        <taxon>Tracheophyta</taxon>
        <taxon>Spermatophyta</taxon>
        <taxon>Magnoliopsida</taxon>
        <taxon>eudicotyledons</taxon>
        <taxon>Gunneridae</taxon>
        <taxon>Pentapetalae</taxon>
        <taxon>rosids</taxon>
        <taxon>malvids</taxon>
        <taxon>Malvales</taxon>
        <taxon>Malvaceae</taxon>
        <taxon>Helicteroideae</taxon>
        <taxon>Durio</taxon>
    </lineage>
</organism>
<dbReference type="PANTHER" id="PTHR48010:SF19">
    <property type="entry name" value="PROTEIN KINASE DOMAIN-CONTAINING PROTEIN"/>
    <property type="match status" value="1"/>
</dbReference>
<dbReference type="PANTHER" id="PTHR48010">
    <property type="entry name" value="OS05G0588300 PROTEIN"/>
    <property type="match status" value="1"/>
</dbReference>
<dbReference type="InterPro" id="IPR001611">
    <property type="entry name" value="Leu-rich_rpt"/>
</dbReference>
<dbReference type="SMART" id="SM00369">
    <property type="entry name" value="LRR_TYP"/>
    <property type="match status" value="8"/>
</dbReference>